<keyword evidence="4 5" id="KW-0472">Membrane</keyword>
<protein>
    <submittedName>
        <fullName evidence="7">HlyD family efflux transporter periplasmic adaptor subunit</fullName>
    </submittedName>
</protein>
<dbReference type="Gene3D" id="2.40.50.100">
    <property type="match status" value="1"/>
</dbReference>
<dbReference type="Gene3D" id="1.10.287.470">
    <property type="entry name" value="Helix hairpin bin"/>
    <property type="match status" value="1"/>
</dbReference>
<evidence type="ECO:0000256" key="1">
    <source>
        <dbReference type="ARBA" id="ARBA00004167"/>
    </source>
</evidence>
<feature type="transmembrane region" description="Helical" evidence="5">
    <location>
        <begin position="27"/>
        <end position="46"/>
    </location>
</feature>
<dbReference type="PRINTS" id="PR01490">
    <property type="entry name" value="RTXTOXIND"/>
</dbReference>
<dbReference type="InterPro" id="IPR050739">
    <property type="entry name" value="MFP"/>
</dbReference>
<dbReference type="SUPFAM" id="SSF111369">
    <property type="entry name" value="HlyD-like secretion proteins"/>
    <property type="match status" value="1"/>
</dbReference>
<evidence type="ECO:0000256" key="4">
    <source>
        <dbReference type="ARBA" id="ARBA00023136"/>
    </source>
</evidence>
<dbReference type="Proteomes" id="UP001220610">
    <property type="component" value="Chromosome"/>
</dbReference>
<dbReference type="Pfam" id="PF26002">
    <property type="entry name" value="Beta-barrel_AprE"/>
    <property type="match status" value="1"/>
</dbReference>
<proteinExistence type="predicted"/>
<dbReference type="AlphaFoldDB" id="A0AAJ5WWS2"/>
<keyword evidence="3 5" id="KW-1133">Transmembrane helix</keyword>
<dbReference type="PANTHER" id="PTHR30386:SF26">
    <property type="entry name" value="TRANSPORT PROTEIN COMB"/>
    <property type="match status" value="1"/>
</dbReference>
<organism evidence="7 8">
    <name type="scientific">Candidatus Pseudobacter hemicellulosilyticus</name>
    <dbReference type="NCBI Taxonomy" id="3121375"/>
    <lineage>
        <taxon>Bacteria</taxon>
        <taxon>Pseudomonadati</taxon>
        <taxon>Bacteroidota</taxon>
        <taxon>Chitinophagia</taxon>
        <taxon>Chitinophagales</taxon>
        <taxon>Chitinophagaceae</taxon>
        <taxon>Pseudobacter</taxon>
    </lineage>
</organism>
<dbReference type="Gene3D" id="2.40.30.170">
    <property type="match status" value="1"/>
</dbReference>
<comment type="subcellular location">
    <subcellularLocation>
        <location evidence="1">Membrane</location>
        <topology evidence="1">Single-pass membrane protein</topology>
    </subcellularLocation>
</comment>
<dbReference type="GO" id="GO:0016020">
    <property type="term" value="C:membrane"/>
    <property type="evidence" value="ECO:0007669"/>
    <property type="project" value="UniProtKB-SubCell"/>
</dbReference>
<evidence type="ECO:0000313" key="8">
    <source>
        <dbReference type="Proteomes" id="UP001220610"/>
    </source>
</evidence>
<evidence type="ECO:0000256" key="2">
    <source>
        <dbReference type="ARBA" id="ARBA00022692"/>
    </source>
</evidence>
<evidence type="ECO:0000313" key="7">
    <source>
        <dbReference type="EMBL" id="WEK37634.1"/>
    </source>
</evidence>
<evidence type="ECO:0000256" key="3">
    <source>
        <dbReference type="ARBA" id="ARBA00022989"/>
    </source>
</evidence>
<evidence type="ECO:0000256" key="5">
    <source>
        <dbReference type="SAM" id="Phobius"/>
    </source>
</evidence>
<accession>A0AAJ5WWS2</accession>
<feature type="domain" description="AprE-like beta-barrel" evidence="6">
    <location>
        <begin position="269"/>
        <end position="354"/>
    </location>
</feature>
<evidence type="ECO:0000259" key="6">
    <source>
        <dbReference type="Pfam" id="PF26002"/>
    </source>
</evidence>
<sequence>MPRIFPAAVVQESAYTWLPQVRVKSQLIYLTVLVAIVIALLAAVFIKVDVSVNVPGIVRPVLEKSELRSLTGATIDSVLVQEGQHVEAGQVLLHLQQDITNSKLDQASFELDKRQSYQRDLELLARGSGHQVRSGQYRQQYLSFQASVAEQRAVVDKLKADYIMYNKLFEDGVVAKREWLEKKYSYEQARAVYQSRIAQQQARWQEELERTRLEARQFSSGKKQLQKEKDWLVIKAPVSGTLQQFQGRYTGGSVQAGELLGYISPDSGMVAESYVSPGDIGYLQPGMPVKFQVDAFNYNSWGVLTGKVLSVDNDFSLVNNQPVFKVKCGLDQTGLQLSNGVRGDLKKGMTMQCRFILARRGLLQLLYERADSWLNPNSAAPVQ</sequence>
<dbReference type="EMBL" id="CP119311">
    <property type="protein sequence ID" value="WEK37634.1"/>
    <property type="molecule type" value="Genomic_DNA"/>
</dbReference>
<dbReference type="InterPro" id="IPR058982">
    <property type="entry name" value="Beta-barrel_AprE"/>
</dbReference>
<dbReference type="PANTHER" id="PTHR30386">
    <property type="entry name" value="MEMBRANE FUSION SUBUNIT OF EMRAB-TOLC MULTIDRUG EFFLUX PUMP"/>
    <property type="match status" value="1"/>
</dbReference>
<name>A0AAJ5WWS2_9BACT</name>
<keyword evidence="2 5" id="KW-0812">Transmembrane</keyword>
<gene>
    <name evidence="7" type="ORF">P0Y53_08975</name>
</gene>
<reference evidence="7" key="1">
    <citation type="submission" date="2023-03" db="EMBL/GenBank/DDBJ databases">
        <title>Andean soil-derived lignocellulolytic bacterial consortium as a source of novel taxa and putative plastic-active enzymes.</title>
        <authorList>
            <person name="Diaz-Garcia L."/>
            <person name="Chuvochina M."/>
            <person name="Feuerriegel G."/>
            <person name="Bunk B."/>
            <person name="Sproer C."/>
            <person name="Streit W.R."/>
            <person name="Rodriguez L.M."/>
            <person name="Overmann J."/>
            <person name="Jimenez D.J."/>
        </authorList>
    </citation>
    <scope>NUCLEOTIDE SEQUENCE</scope>
    <source>
        <strain evidence="7">MAG 7</strain>
    </source>
</reference>